<dbReference type="SUPFAM" id="SSF55874">
    <property type="entry name" value="ATPase domain of HSP90 chaperone/DNA topoisomerase II/histidine kinase"/>
    <property type="match status" value="1"/>
</dbReference>
<name>X1M3J5_9ZZZZ</name>
<evidence type="ECO:0000313" key="2">
    <source>
        <dbReference type="EMBL" id="GAI09235.1"/>
    </source>
</evidence>
<dbReference type="PANTHER" id="PTHR43065:SF23">
    <property type="entry name" value="SENSOR HISTIDINE KINASE PDTAS"/>
    <property type="match status" value="1"/>
</dbReference>
<dbReference type="PANTHER" id="PTHR43065">
    <property type="entry name" value="SENSOR HISTIDINE KINASE"/>
    <property type="match status" value="1"/>
</dbReference>
<evidence type="ECO:0000259" key="1">
    <source>
        <dbReference type="SMART" id="SM00387"/>
    </source>
</evidence>
<dbReference type="Gene3D" id="3.30.565.10">
    <property type="entry name" value="Histidine kinase-like ATPase, C-terminal domain"/>
    <property type="match status" value="1"/>
</dbReference>
<reference evidence="2" key="1">
    <citation type="journal article" date="2014" name="Front. Microbiol.">
        <title>High frequency of phylogenetically diverse reductive dehalogenase-homologous genes in deep subseafloor sedimentary metagenomes.</title>
        <authorList>
            <person name="Kawai M."/>
            <person name="Futagami T."/>
            <person name="Toyoda A."/>
            <person name="Takaki Y."/>
            <person name="Nishi S."/>
            <person name="Hori S."/>
            <person name="Arai W."/>
            <person name="Tsubouchi T."/>
            <person name="Morono Y."/>
            <person name="Uchiyama I."/>
            <person name="Ito T."/>
            <person name="Fujiyama A."/>
            <person name="Inagaki F."/>
            <person name="Takami H."/>
        </authorList>
    </citation>
    <scope>NUCLEOTIDE SEQUENCE</scope>
    <source>
        <strain evidence="2">Expedition CK06-06</strain>
    </source>
</reference>
<dbReference type="InterPro" id="IPR003594">
    <property type="entry name" value="HATPase_dom"/>
</dbReference>
<dbReference type="SMART" id="SM00387">
    <property type="entry name" value="HATPase_c"/>
    <property type="match status" value="1"/>
</dbReference>
<feature type="domain" description="Histidine kinase/HSP90-like ATPase" evidence="1">
    <location>
        <begin position="26"/>
        <end position="144"/>
    </location>
</feature>
<dbReference type="InterPro" id="IPR036890">
    <property type="entry name" value="HATPase_C_sf"/>
</dbReference>
<dbReference type="EMBL" id="BARV01003602">
    <property type="protein sequence ID" value="GAI09235.1"/>
    <property type="molecule type" value="Genomic_DNA"/>
</dbReference>
<dbReference type="Pfam" id="PF02518">
    <property type="entry name" value="HATPase_c"/>
    <property type="match status" value="1"/>
</dbReference>
<accession>X1M3J5</accession>
<protein>
    <recommendedName>
        <fullName evidence="1">Histidine kinase/HSP90-like ATPase domain-containing protein</fullName>
    </recommendedName>
</protein>
<gene>
    <name evidence="2" type="ORF">S06H3_08511</name>
</gene>
<sequence>MFRSHGISPTKIKFNIKIKDVFLDINRAIPCSLIINELVSNSLKHAFPASVKTAAGRPASVKTTAGRPNGRKGKIDIVFNLDKDNKLLLKIKDNGIGLPDKIDIKNTKTLGLQLVTTLVEQLGGTIEVDTKRGTTFKIKFDKSEDM</sequence>
<proteinExistence type="predicted"/>
<comment type="caution">
    <text evidence="2">The sequence shown here is derived from an EMBL/GenBank/DDBJ whole genome shotgun (WGS) entry which is preliminary data.</text>
</comment>
<organism evidence="2">
    <name type="scientific">marine sediment metagenome</name>
    <dbReference type="NCBI Taxonomy" id="412755"/>
    <lineage>
        <taxon>unclassified sequences</taxon>
        <taxon>metagenomes</taxon>
        <taxon>ecological metagenomes</taxon>
    </lineage>
</organism>
<dbReference type="AlphaFoldDB" id="X1M3J5"/>